<name>A0ABM8DDX3_9GAMM</name>
<dbReference type="PANTHER" id="PTHR33797">
    <property type="entry name" value="ORGANIC HYDROPEROXIDE RESISTANCE PROTEIN-LIKE"/>
    <property type="match status" value="1"/>
</dbReference>
<keyword evidence="4" id="KW-1185">Reference proteome</keyword>
<dbReference type="NCBIfam" id="TIGR03561">
    <property type="entry name" value="organ_hyd_perox"/>
    <property type="match status" value="1"/>
</dbReference>
<proteinExistence type="inferred from homology"/>
<organism evidence="3 4">
    <name type="scientific">Lysobacter auxotrophicus</name>
    <dbReference type="NCBI Taxonomy" id="2992573"/>
    <lineage>
        <taxon>Bacteria</taxon>
        <taxon>Pseudomonadati</taxon>
        <taxon>Pseudomonadota</taxon>
        <taxon>Gammaproteobacteria</taxon>
        <taxon>Lysobacterales</taxon>
        <taxon>Lysobacteraceae</taxon>
        <taxon>Lysobacter</taxon>
    </lineage>
</organism>
<evidence type="ECO:0000256" key="2">
    <source>
        <dbReference type="SAM" id="MobiDB-lite"/>
    </source>
</evidence>
<accession>A0ABM8DDX3</accession>
<dbReference type="InterPro" id="IPR015946">
    <property type="entry name" value="KH_dom-like_a/b"/>
</dbReference>
<evidence type="ECO:0000313" key="4">
    <source>
        <dbReference type="Proteomes" id="UP001317822"/>
    </source>
</evidence>
<dbReference type="Proteomes" id="UP001317822">
    <property type="component" value="Chromosome"/>
</dbReference>
<dbReference type="PANTHER" id="PTHR33797:SF2">
    <property type="entry name" value="ORGANIC HYDROPEROXIDE RESISTANCE PROTEIN-LIKE"/>
    <property type="match status" value="1"/>
</dbReference>
<reference evidence="3 4" key="1">
    <citation type="journal article" date="2023" name="Int. J. Syst. Evol. Microbiol.">
        <title>Physiological and genomic analyses of cobalamin (vitamin B12)-auxotrophy of Lysobacter auxotrophicus sp. nov., a methionine-auxotrophic chitinolytic bacterium isolated from chitin-treated soil.</title>
        <authorList>
            <person name="Saito A."/>
            <person name="Dohra H."/>
            <person name="Hamada M."/>
            <person name="Moriuchi R."/>
            <person name="Kotsuchibashi Y."/>
            <person name="Mori K."/>
        </authorList>
    </citation>
    <scope>NUCLEOTIDE SEQUENCE [LARGE SCALE GENOMIC DNA]</scope>
    <source>
        <strain evidence="3 4">5-21a</strain>
    </source>
</reference>
<feature type="region of interest" description="Disordered" evidence="2">
    <location>
        <begin position="16"/>
        <end position="52"/>
    </location>
</feature>
<dbReference type="Pfam" id="PF02566">
    <property type="entry name" value="OsmC"/>
    <property type="match status" value="1"/>
</dbReference>
<dbReference type="InterPro" id="IPR003718">
    <property type="entry name" value="OsmC/Ohr_fam"/>
</dbReference>
<protein>
    <submittedName>
        <fullName evidence="3">Organic hydroperoxide resistance protein</fullName>
    </submittedName>
</protein>
<dbReference type="InterPro" id="IPR036102">
    <property type="entry name" value="OsmC/Ohrsf"/>
</dbReference>
<sequence>MSHSLQTVVYTAHTHVTGGRSGTGRSSDGAIDVALSTPGSNKPGSNKPGTNPEQLFGIGWSACFIGALGFAAQELKVKLPADTAVDAEVNLGKTANGEYQLAVKLDVKLPGLDDATRQQLVEMAHRTCPYSRMTRGDVDVEIVT</sequence>
<feature type="compositionally biased region" description="Polar residues" evidence="2">
    <location>
        <begin position="37"/>
        <end position="52"/>
    </location>
</feature>
<dbReference type="Gene3D" id="2.20.25.10">
    <property type="match status" value="1"/>
</dbReference>
<evidence type="ECO:0000313" key="3">
    <source>
        <dbReference type="EMBL" id="BDU16761.1"/>
    </source>
</evidence>
<dbReference type="SUPFAM" id="SSF82784">
    <property type="entry name" value="OsmC-like"/>
    <property type="match status" value="1"/>
</dbReference>
<dbReference type="RefSeq" id="WP_281778747.1">
    <property type="nucleotide sequence ID" value="NZ_AP027041.1"/>
</dbReference>
<evidence type="ECO:0000256" key="1">
    <source>
        <dbReference type="ARBA" id="ARBA00007378"/>
    </source>
</evidence>
<gene>
    <name evidence="3" type="ORF">LA521A_19620</name>
</gene>
<dbReference type="Gene3D" id="3.30.300.20">
    <property type="match status" value="1"/>
</dbReference>
<dbReference type="EMBL" id="AP027041">
    <property type="protein sequence ID" value="BDU16761.1"/>
    <property type="molecule type" value="Genomic_DNA"/>
</dbReference>
<comment type="similarity">
    <text evidence="1">Belongs to the OsmC/Ohr family.</text>
</comment>
<dbReference type="InterPro" id="IPR019953">
    <property type="entry name" value="OHR"/>
</dbReference>